<evidence type="ECO:0000259" key="8">
    <source>
        <dbReference type="Pfam" id="PF02687"/>
    </source>
</evidence>
<evidence type="ECO:0000256" key="2">
    <source>
        <dbReference type="ARBA" id="ARBA00022475"/>
    </source>
</evidence>
<dbReference type="Pfam" id="PF02687">
    <property type="entry name" value="FtsX"/>
    <property type="match status" value="1"/>
</dbReference>
<keyword evidence="2" id="KW-1003">Cell membrane</keyword>
<keyword evidence="5 7" id="KW-0472">Membrane</keyword>
<dbReference type="PANTHER" id="PTHR30572">
    <property type="entry name" value="MEMBRANE COMPONENT OF TRANSPORTER-RELATED"/>
    <property type="match status" value="1"/>
</dbReference>
<dbReference type="STRING" id="1193713.GCA_001636315_01757"/>
<feature type="domain" description="ABC3 transporter permease C-terminal" evidence="8">
    <location>
        <begin position="652"/>
        <end position="771"/>
    </location>
</feature>
<dbReference type="EMBL" id="CP022572">
    <property type="protein sequence ID" value="AZU64109.1"/>
    <property type="molecule type" value="Genomic_DNA"/>
</dbReference>
<dbReference type="KEGG" id="nmk:CHR53_24300"/>
<feature type="transmembrane region" description="Helical" evidence="7">
    <location>
        <begin position="308"/>
        <end position="332"/>
    </location>
</feature>
<dbReference type="AlphaFoldDB" id="A0A3T0I430"/>
<reference evidence="9 10" key="1">
    <citation type="submission" date="2017-07" db="EMBL/GenBank/DDBJ databases">
        <title>The complete genome sequence of Bacillus mesonae strain H20-5, an efficient strain improving plant abiotic stress resistance.</title>
        <authorList>
            <person name="Kim S.Y."/>
            <person name="Song H."/>
            <person name="Sang M.K."/>
            <person name="Weon H.-Y."/>
            <person name="Song J."/>
        </authorList>
    </citation>
    <scope>NUCLEOTIDE SEQUENCE [LARGE SCALE GENOMIC DNA]</scope>
    <source>
        <strain evidence="9 10">H20-5</strain>
    </source>
</reference>
<dbReference type="GO" id="GO:0022857">
    <property type="term" value="F:transmembrane transporter activity"/>
    <property type="evidence" value="ECO:0007669"/>
    <property type="project" value="TreeGrafter"/>
</dbReference>
<dbReference type="OrthoDB" id="9780560at2"/>
<comment type="similarity">
    <text evidence="6">Belongs to the ABC-4 integral membrane protein family.</text>
</comment>
<keyword evidence="10" id="KW-1185">Reference proteome</keyword>
<evidence type="ECO:0000256" key="6">
    <source>
        <dbReference type="ARBA" id="ARBA00038076"/>
    </source>
</evidence>
<evidence type="ECO:0000313" key="9">
    <source>
        <dbReference type="EMBL" id="AZU64109.1"/>
    </source>
</evidence>
<comment type="subcellular location">
    <subcellularLocation>
        <location evidence="1">Cell membrane</location>
        <topology evidence="1">Multi-pass membrane protein</topology>
    </subcellularLocation>
</comment>
<feature type="transmembrane region" description="Helical" evidence="7">
    <location>
        <begin position="420"/>
        <end position="441"/>
    </location>
</feature>
<dbReference type="PANTHER" id="PTHR30572:SF4">
    <property type="entry name" value="ABC TRANSPORTER PERMEASE YTRF"/>
    <property type="match status" value="1"/>
</dbReference>
<dbReference type="InterPro" id="IPR050250">
    <property type="entry name" value="Macrolide_Exporter_MacB"/>
</dbReference>
<evidence type="ECO:0000256" key="4">
    <source>
        <dbReference type="ARBA" id="ARBA00022989"/>
    </source>
</evidence>
<sequence>MIPIYIKKAWKDLARQKGRTIFIVLSLTICLAVIGALFQTNEVFNQGIRQNAERSNTADLAIYTSPFRGDISFLTNISGIKQVEAKEQVRVRIKLHHQFKNFELLALPAQPFFHINQIQAKPLPLKGSSDVLLLEKSTLKLFKLAIGDHVMMSIPGKQPKQLTIKGTVEDVSRIPTRFSGLGYGYVPKEVLADAELTTADNLIHVSFESSLSEIQKNNLIQQIKTKLQSKHITVFRAELSQETLSLRKTVVNTILLLLLLLGIFAFFLGFLLNIHLFQRMVADQVYDLSIQKVLGAASRYLWRQLSAALILLGSIVCILAVSLGGVISYLFTGYLFHELNLGETKFTFSLKVLAGIFALSFLIPILAASFPIRKVLNAPIIQGLQTISRPYGKRKQKHSRRHFHYRVLSFRYALTKKIQLITNILMLSFGGAIIIACMGLNHSLQLTLKEMNHFWDYNSEWSIRTQLPTERLLQSVNHLNGVKGAEAWTSRNAVISHDSAKRNVLLHAVPGQTNFIVPTMEEGQWLDSQVPNGIVISSDIKQILKDIKLGDSLNIQIGQQEKKWEVTGILKQQLTGPVIYMNQPAYTKWIHTSSHNRLLIQKDKGRSLSSVQQGVEKWLTAHNVEIEASDQVQDMKSRPKEIIRLIVYTLLLVGILFAGVGILNLMTTMSINVQERKKEIGIIRSLGGGKIRIYQLFIGEGIWIATVSWACSVALSYPLQALLSNKIGEVLLKSPLNSELTLQGSILWFCVSLFIGIAGSYLPARKAVNKPLSILL</sequence>
<dbReference type="RefSeq" id="WP_127488810.1">
    <property type="nucleotide sequence ID" value="NZ_CP022572.1"/>
</dbReference>
<accession>A0A3T0I430</accession>
<evidence type="ECO:0000256" key="3">
    <source>
        <dbReference type="ARBA" id="ARBA00022692"/>
    </source>
</evidence>
<proteinExistence type="inferred from homology"/>
<organism evidence="9 10">
    <name type="scientific">Neobacillus mesonae</name>
    <dbReference type="NCBI Taxonomy" id="1193713"/>
    <lineage>
        <taxon>Bacteria</taxon>
        <taxon>Bacillati</taxon>
        <taxon>Bacillota</taxon>
        <taxon>Bacilli</taxon>
        <taxon>Bacillales</taxon>
        <taxon>Bacillaceae</taxon>
        <taxon>Neobacillus</taxon>
    </lineage>
</organism>
<keyword evidence="4 7" id="KW-1133">Transmembrane helix</keyword>
<feature type="transmembrane region" description="Helical" evidence="7">
    <location>
        <begin position="740"/>
        <end position="762"/>
    </location>
</feature>
<dbReference type="Proteomes" id="UP000282892">
    <property type="component" value="Chromosome"/>
</dbReference>
<dbReference type="GO" id="GO:0005886">
    <property type="term" value="C:plasma membrane"/>
    <property type="evidence" value="ECO:0007669"/>
    <property type="project" value="UniProtKB-SubCell"/>
</dbReference>
<name>A0A3T0I430_9BACI</name>
<evidence type="ECO:0000256" key="1">
    <source>
        <dbReference type="ARBA" id="ARBA00004651"/>
    </source>
</evidence>
<feature type="transmembrane region" description="Helical" evidence="7">
    <location>
        <begin position="645"/>
        <end position="673"/>
    </location>
</feature>
<keyword evidence="3 7" id="KW-0812">Transmembrane</keyword>
<dbReference type="InterPro" id="IPR003838">
    <property type="entry name" value="ABC3_permease_C"/>
</dbReference>
<evidence type="ECO:0000313" key="10">
    <source>
        <dbReference type="Proteomes" id="UP000282892"/>
    </source>
</evidence>
<feature type="transmembrane region" description="Helical" evidence="7">
    <location>
        <begin position="21"/>
        <end position="38"/>
    </location>
</feature>
<feature type="transmembrane region" description="Helical" evidence="7">
    <location>
        <begin position="352"/>
        <end position="372"/>
    </location>
</feature>
<feature type="transmembrane region" description="Helical" evidence="7">
    <location>
        <begin position="694"/>
        <end position="720"/>
    </location>
</feature>
<evidence type="ECO:0000256" key="5">
    <source>
        <dbReference type="ARBA" id="ARBA00023136"/>
    </source>
</evidence>
<protein>
    <recommendedName>
        <fullName evidence="8">ABC3 transporter permease C-terminal domain-containing protein</fullName>
    </recommendedName>
</protein>
<gene>
    <name evidence="9" type="ORF">CHR53_24300</name>
</gene>
<feature type="transmembrane region" description="Helical" evidence="7">
    <location>
        <begin position="250"/>
        <end position="272"/>
    </location>
</feature>
<evidence type="ECO:0000256" key="7">
    <source>
        <dbReference type="SAM" id="Phobius"/>
    </source>
</evidence>